<dbReference type="AlphaFoldDB" id="A0AA36IGW9"/>
<reference evidence="2" key="1">
    <citation type="submission" date="2023-08" db="EMBL/GenBank/DDBJ databases">
        <authorList>
            <person name="Chen Y."/>
            <person name="Shah S."/>
            <person name="Dougan E. K."/>
            <person name="Thang M."/>
            <person name="Chan C."/>
        </authorList>
    </citation>
    <scope>NUCLEOTIDE SEQUENCE</scope>
</reference>
<protein>
    <submittedName>
        <fullName evidence="2">Uncharacterized protein</fullName>
    </submittedName>
</protein>
<feature type="compositionally biased region" description="Polar residues" evidence="1">
    <location>
        <begin position="86"/>
        <end position="95"/>
    </location>
</feature>
<keyword evidence="3" id="KW-1185">Reference proteome</keyword>
<evidence type="ECO:0000256" key="1">
    <source>
        <dbReference type="SAM" id="MobiDB-lite"/>
    </source>
</evidence>
<dbReference type="EMBL" id="CAUJNA010001332">
    <property type="protein sequence ID" value="CAJ1386104.1"/>
    <property type="molecule type" value="Genomic_DNA"/>
</dbReference>
<accession>A0AA36IGW9</accession>
<evidence type="ECO:0000313" key="2">
    <source>
        <dbReference type="EMBL" id="CAJ1386104.1"/>
    </source>
</evidence>
<gene>
    <name evidence="2" type="ORF">EVOR1521_LOCUS12548</name>
</gene>
<feature type="region of interest" description="Disordered" evidence="1">
    <location>
        <begin position="85"/>
        <end position="105"/>
    </location>
</feature>
<organism evidence="2 3">
    <name type="scientific">Effrenium voratum</name>
    <dbReference type="NCBI Taxonomy" id="2562239"/>
    <lineage>
        <taxon>Eukaryota</taxon>
        <taxon>Sar</taxon>
        <taxon>Alveolata</taxon>
        <taxon>Dinophyceae</taxon>
        <taxon>Suessiales</taxon>
        <taxon>Symbiodiniaceae</taxon>
        <taxon>Effrenium</taxon>
    </lineage>
</organism>
<feature type="region of interest" description="Disordered" evidence="1">
    <location>
        <begin position="41"/>
        <end position="73"/>
    </location>
</feature>
<sequence>MNQGLVAATTATELRANFVNQFGGPPRVYVPKTPRTVTLLSPLALARRRSKSAQEPKQTKSSSRPTLPSPLADATLIEVDFRANANKKQQPNCNNPHKARVAPTG</sequence>
<proteinExistence type="predicted"/>
<dbReference type="Proteomes" id="UP001178507">
    <property type="component" value="Unassembled WGS sequence"/>
</dbReference>
<comment type="caution">
    <text evidence="2">The sequence shown here is derived from an EMBL/GenBank/DDBJ whole genome shotgun (WGS) entry which is preliminary data.</text>
</comment>
<name>A0AA36IGW9_9DINO</name>
<evidence type="ECO:0000313" key="3">
    <source>
        <dbReference type="Proteomes" id="UP001178507"/>
    </source>
</evidence>